<dbReference type="STRING" id="1440053.GCA_000718095_04020"/>
<dbReference type="Pfam" id="PF13401">
    <property type="entry name" value="AAA_22"/>
    <property type="match status" value="1"/>
</dbReference>
<protein>
    <recommendedName>
        <fullName evidence="2">ORC1/DEAH AAA+ ATPase domain-containing protein</fullName>
    </recommendedName>
</protein>
<dbReference type="OrthoDB" id="3865847at2"/>
<dbReference type="SUPFAM" id="SSF52540">
    <property type="entry name" value="P-loop containing nucleoside triphosphate hydrolases"/>
    <property type="match status" value="1"/>
</dbReference>
<accession>A0A2T7SNQ2</accession>
<dbReference type="AlphaFoldDB" id="A0A2T7SNQ2"/>
<sequence length="409" mass="45729">MLPGDPPERETAEGWSTWRLTRNDFLPAPVVDLKTYRTWSPLGRSLNDLHRRATHANLPMQDTPMSLAVSRLMHSRMLANSLNARPTTRPGIMVNGGGNQGKTETAAEAAAAFEDLWLSLSQRFDPEPLPGTRDIRCTVAYVQTPVKATPKSTCEAILEFFGDEVSRNPTLTRLVRRVRTSLRDHRTRVLILDDITRLKLHRIDDQDTLDLLRALMSMHVTLVLIGVGIPLSGLLREGRQDPKTKQWHFPPPTPELTWADEAATQTERRFDLVDLEPFRYGAPEEIADFLTHLAGLEDQLRLLKARPHMLTSGTMPEYIFRRTSGVVGYIERLIADGAALAMDNEAEELTEDLLDEVVIRVRDPKRDAEAGEEGTVPPQPARTEPKAGSRPRNTTFDDKGIPATSSSVA</sequence>
<dbReference type="Proteomes" id="UP000245992">
    <property type="component" value="Unassembled WGS sequence"/>
</dbReference>
<dbReference type="Gene3D" id="3.40.50.300">
    <property type="entry name" value="P-loop containing nucleotide triphosphate hydrolases"/>
    <property type="match status" value="1"/>
</dbReference>
<feature type="region of interest" description="Disordered" evidence="1">
    <location>
        <begin position="364"/>
        <end position="409"/>
    </location>
</feature>
<gene>
    <name evidence="3" type="ORF">Y717_11470</name>
</gene>
<reference evidence="3 4" key="1">
    <citation type="submission" date="2013-12" db="EMBL/GenBank/DDBJ databases">
        <title>Annotated genome of Streptomyces scopuliridis.</title>
        <authorList>
            <person name="Olson J.B."/>
        </authorList>
    </citation>
    <scope>NUCLEOTIDE SEQUENCE [LARGE SCALE GENOMIC DNA]</scope>
    <source>
        <strain evidence="3 4">RB72</strain>
    </source>
</reference>
<evidence type="ECO:0000259" key="2">
    <source>
        <dbReference type="Pfam" id="PF13401"/>
    </source>
</evidence>
<evidence type="ECO:0000313" key="4">
    <source>
        <dbReference type="Proteomes" id="UP000245992"/>
    </source>
</evidence>
<name>A0A2T7SNQ2_9ACTN</name>
<comment type="caution">
    <text evidence="3">The sequence shown here is derived from an EMBL/GenBank/DDBJ whole genome shotgun (WGS) entry which is preliminary data.</text>
</comment>
<feature type="domain" description="ORC1/DEAH AAA+ ATPase" evidence="2">
    <location>
        <begin position="100"/>
        <end position="227"/>
    </location>
</feature>
<organism evidence="3 4">
    <name type="scientific">Streptomyces scopuliridis RB72</name>
    <dbReference type="NCBI Taxonomy" id="1440053"/>
    <lineage>
        <taxon>Bacteria</taxon>
        <taxon>Bacillati</taxon>
        <taxon>Actinomycetota</taxon>
        <taxon>Actinomycetes</taxon>
        <taxon>Kitasatosporales</taxon>
        <taxon>Streptomycetaceae</taxon>
        <taxon>Streptomyces</taxon>
    </lineage>
</organism>
<dbReference type="GO" id="GO:0016887">
    <property type="term" value="F:ATP hydrolysis activity"/>
    <property type="evidence" value="ECO:0007669"/>
    <property type="project" value="InterPro"/>
</dbReference>
<dbReference type="RefSeq" id="WP_030353049.1">
    <property type="nucleotide sequence ID" value="NZ_AZSP01000387.1"/>
</dbReference>
<evidence type="ECO:0000256" key="1">
    <source>
        <dbReference type="SAM" id="MobiDB-lite"/>
    </source>
</evidence>
<keyword evidence="4" id="KW-1185">Reference proteome</keyword>
<evidence type="ECO:0000313" key="3">
    <source>
        <dbReference type="EMBL" id="PVE04521.1"/>
    </source>
</evidence>
<dbReference type="InterPro" id="IPR049945">
    <property type="entry name" value="AAA_22"/>
</dbReference>
<dbReference type="InterPro" id="IPR027417">
    <property type="entry name" value="P-loop_NTPase"/>
</dbReference>
<dbReference type="EMBL" id="AZSP01000387">
    <property type="protein sequence ID" value="PVE04521.1"/>
    <property type="molecule type" value="Genomic_DNA"/>
</dbReference>
<proteinExistence type="predicted"/>